<dbReference type="GO" id="GO:0008184">
    <property type="term" value="F:glycogen phosphorylase activity"/>
    <property type="evidence" value="ECO:0007669"/>
    <property type="project" value="InterPro"/>
</dbReference>
<dbReference type="STRING" id="748449.Halha_1145"/>
<dbReference type="eggNOG" id="COG0058">
    <property type="taxonomic scope" value="Bacteria"/>
</dbReference>
<reference evidence="7" key="1">
    <citation type="submission" date="2012-02" db="EMBL/GenBank/DDBJ databases">
        <title>The complete genome of Halobacteroides halobius DSM 5150.</title>
        <authorList>
            <person name="Lucas S."/>
            <person name="Copeland A."/>
            <person name="Lapidus A."/>
            <person name="Glavina del Rio T."/>
            <person name="Dalin E."/>
            <person name="Tice H."/>
            <person name="Bruce D."/>
            <person name="Goodwin L."/>
            <person name="Pitluck S."/>
            <person name="Peters L."/>
            <person name="Mikhailova N."/>
            <person name="Gu W."/>
            <person name="Kyrpides N."/>
            <person name="Mavromatis K."/>
            <person name="Ivanova N."/>
            <person name="Brettin T."/>
            <person name="Detter J.C."/>
            <person name="Han C."/>
            <person name="Larimer F."/>
            <person name="Land M."/>
            <person name="Hauser L."/>
            <person name="Markowitz V."/>
            <person name="Cheng J.-F."/>
            <person name="Hugenholtz P."/>
            <person name="Woyke T."/>
            <person name="Wu D."/>
            <person name="Tindall B."/>
            <person name="Pomrenke H."/>
            <person name="Brambilla E."/>
            <person name="Klenk H.-P."/>
            <person name="Eisen J.A."/>
        </authorList>
    </citation>
    <scope>NUCLEOTIDE SEQUENCE [LARGE SCALE GENOMIC DNA]</scope>
    <source>
        <strain evidence="7">ATCC 35273 / DSM 5150 / MD-1</strain>
    </source>
</reference>
<feature type="domain" description="DUF3417" evidence="5">
    <location>
        <begin position="13"/>
        <end position="123"/>
    </location>
</feature>
<dbReference type="EMBL" id="CP003359">
    <property type="protein sequence ID" value="AGB41094.1"/>
    <property type="molecule type" value="Genomic_DNA"/>
</dbReference>
<organism evidence="6 7">
    <name type="scientific">Halobacteroides halobius (strain ATCC 35273 / DSM 5150 / MD-1)</name>
    <dbReference type="NCBI Taxonomy" id="748449"/>
    <lineage>
        <taxon>Bacteria</taxon>
        <taxon>Bacillati</taxon>
        <taxon>Bacillota</taxon>
        <taxon>Clostridia</taxon>
        <taxon>Halanaerobiales</taxon>
        <taxon>Halobacteroidaceae</taxon>
        <taxon>Halobacteroides</taxon>
    </lineage>
</organism>
<dbReference type="InterPro" id="IPR052182">
    <property type="entry name" value="Glycogen/Maltodextrin_Phosph"/>
</dbReference>
<accession>L0K9P5</accession>
<proteinExistence type="inferred from homology"/>
<dbReference type="InterPro" id="IPR000811">
    <property type="entry name" value="Glyco_trans_35"/>
</dbReference>
<dbReference type="Pfam" id="PF11897">
    <property type="entry name" value="DUF3417"/>
    <property type="match status" value="1"/>
</dbReference>
<dbReference type="GO" id="GO:0030170">
    <property type="term" value="F:pyridoxal phosphate binding"/>
    <property type="evidence" value="ECO:0007669"/>
    <property type="project" value="InterPro"/>
</dbReference>
<dbReference type="KEGG" id="hhl:Halha_1145"/>
<dbReference type="SUPFAM" id="SSF53756">
    <property type="entry name" value="UDP-Glycosyltransferase/glycogen phosphorylase"/>
    <property type="match status" value="1"/>
</dbReference>
<dbReference type="OrthoDB" id="9760804at2"/>
<evidence type="ECO:0000256" key="4">
    <source>
        <dbReference type="PIRSR" id="PIRSR000460-1"/>
    </source>
</evidence>
<dbReference type="GO" id="GO:0005975">
    <property type="term" value="P:carbohydrate metabolic process"/>
    <property type="evidence" value="ECO:0007669"/>
    <property type="project" value="InterPro"/>
</dbReference>
<dbReference type="InterPro" id="IPR024517">
    <property type="entry name" value="Glycogen_phosphorylase_DUF3417"/>
</dbReference>
<dbReference type="PIRSF" id="PIRSF000460">
    <property type="entry name" value="Pprylas_GlgP"/>
    <property type="match status" value="1"/>
</dbReference>
<comment type="similarity">
    <text evidence="2">Belongs to the glycogen phosphorylase family.</text>
</comment>
<dbReference type="RefSeq" id="WP_015326819.1">
    <property type="nucleotide sequence ID" value="NC_019978.1"/>
</dbReference>
<dbReference type="NCBIfam" id="TIGR02094">
    <property type="entry name" value="more_P_ylases"/>
    <property type="match status" value="1"/>
</dbReference>
<keyword evidence="7" id="KW-1185">Reference proteome</keyword>
<dbReference type="PANTHER" id="PTHR42655">
    <property type="entry name" value="GLYCOGEN PHOSPHORYLASE"/>
    <property type="match status" value="1"/>
</dbReference>
<keyword evidence="3" id="KW-0021">Allosteric enzyme</keyword>
<dbReference type="HOGENOM" id="CLU_015112_0_0_9"/>
<gene>
    <name evidence="6" type="ordered locus">Halha_1145</name>
</gene>
<comment type="catalytic activity">
    <reaction evidence="1">
        <text>[(1-&gt;4)-alpha-D-glucosyl](n) + phosphate = [(1-&gt;4)-alpha-D-glucosyl](n-1) + alpha-D-glucose 1-phosphate</text>
        <dbReference type="Rhea" id="RHEA:41732"/>
        <dbReference type="Rhea" id="RHEA-COMP:9584"/>
        <dbReference type="Rhea" id="RHEA-COMP:9586"/>
        <dbReference type="ChEBI" id="CHEBI:15444"/>
        <dbReference type="ChEBI" id="CHEBI:43474"/>
        <dbReference type="ChEBI" id="CHEBI:58601"/>
        <dbReference type="EC" id="2.4.1.1"/>
    </reaction>
</comment>
<dbReference type="Proteomes" id="UP000010880">
    <property type="component" value="Chromosome"/>
</dbReference>
<dbReference type="Pfam" id="PF00343">
    <property type="entry name" value="Phosphorylase"/>
    <property type="match status" value="1"/>
</dbReference>
<protein>
    <submittedName>
        <fullName evidence="6">Alpha-glucan phosphorylase</fullName>
    </submittedName>
</protein>
<evidence type="ECO:0000259" key="5">
    <source>
        <dbReference type="Pfam" id="PF11897"/>
    </source>
</evidence>
<evidence type="ECO:0000256" key="2">
    <source>
        <dbReference type="ARBA" id="ARBA00006047"/>
    </source>
</evidence>
<keyword evidence="4" id="KW-0663">Pyridoxal phosphate</keyword>
<dbReference type="PANTHER" id="PTHR42655:SF1">
    <property type="entry name" value="GLYCOGEN PHOSPHORYLASE"/>
    <property type="match status" value="1"/>
</dbReference>
<evidence type="ECO:0000256" key="3">
    <source>
        <dbReference type="ARBA" id="ARBA00022533"/>
    </source>
</evidence>
<dbReference type="Gene3D" id="3.40.50.2000">
    <property type="entry name" value="Glycogen Phosphorylase B"/>
    <property type="match status" value="3"/>
</dbReference>
<evidence type="ECO:0000256" key="1">
    <source>
        <dbReference type="ARBA" id="ARBA00001275"/>
    </source>
</evidence>
<feature type="modified residue" description="N6-(pyridoxal phosphate)lysine" evidence="4">
    <location>
        <position position="606"/>
    </location>
</feature>
<dbReference type="AlphaFoldDB" id="L0K9P5"/>
<evidence type="ECO:0000313" key="7">
    <source>
        <dbReference type="Proteomes" id="UP000010880"/>
    </source>
</evidence>
<evidence type="ECO:0000313" key="6">
    <source>
        <dbReference type="EMBL" id="AGB41094.1"/>
    </source>
</evidence>
<dbReference type="PATRIC" id="fig|748449.3.peg.1104"/>
<name>L0K9P5_HALHC</name>
<dbReference type="InterPro" id="IPR011834">
    <property type="entry name" value="Agluc_phsphrylas"/>
</dbReference>
<sequence length="849" mass="98326">MEFHGSFSVKSKLPNRIKKLKEVAYNLWWCWNHRAELLFSKIDDKLWKEFDRNPVKLLSKVDQERLNKLASDNQFLVEYDQVISEFNDYLTTDDTWFKDVSPQWSEDEVIAYFSTEFGFHESIPIYSGGLGVLAGDHCKSASDLGLPLIGVGLLYHEGYFKQRITDKGWQESLYPTLDETYLPITAVQDQEGNDLKVSVKLANREVLIKIWRLNVGRIKVFLLDTNIAENSSQDRELTSRLYGGGEETRISQEIILGIGGTKGLAALGYDPVVWHMNEGHSVYLGLERIEELMTEESLSFTEALEVVAASSVFTTHTPVPAGNEVFPFELKEKYFSEYWKRIGLTKEEFMNLGCVYDMEKDDGFCLTVLALRLARFNNGVSKLHGEVSSQMWEDIWEGIPTDENPIDAITNGIHTLTWLAPAWEELLDQYLPSDWRKRIEDKKMWQQVRNIPNKEFWQVHNQLKSKLIDYVREKDLARRKRYNTLAKLDNNLLDKDKLTIGFARRFATYKRATLIFADLDRLNKICNKTGKEVQFIFAGKAHPADVPGQELIKKIHEISQSEEFKGKVIILEDYDMNLARYLIQGVDIWLNNPRRPLEASGTSGQKVAANAGLNFSVLDGWWCEGYNKKNGWAIGYEIEYDDQEKQDQIDSNSLYQVLEEEIVPLYYDNISQGIANDWIASMKEAMISNISVYSTDRMVQEYTKKLYLPAVKRKNEVEANEYALAKELVNWKEDLKENWEELKIKVRNKEKKEVYKVEDNINFSIEVDLASLELDDIDVELYIVAEKLEQPQIFVMDLEEKVSDNIYKYSLTLELSQLVGSGDYKYTFRVIPQDELLTTKHELGLIKWI</sequence>